<dbReference type="OrthoDB" id="3395286at2"/>
<keyword evidence="3" id="KW-1185">Reference proteome</keyword>
<sequence length="136" mass="15782">MTERKPPGMSFDTWVERQIRRAVERGEFDDLPGAGKPLPRRNDGELGWVARKLEKENLDATALLPPSLALPKEVERLPERLVRQRDEREVRRLVEAPDERIRRAHAAPQVGPLLRLGPLDIEAVVRTWRESRRTNR</sequence>
<evidence type="ECO:0000313" key="3">
    <source>
        <dbReference type="Proteomes" id="UP000002791"/>
    </source>
</evidence>
<dbReference type="RefSeq" id="WP_005457370.1">
    <property type="nucleotide sequence ID" value="NZ_CM001440.1"/>
</dbReference>
<organism evidence="2 3">
    <name type="scientific">Saccharomonospora cyanea NA-134</name>
    <dbReference type="NCBI Taxonomy" id="882082"/>
    <lineage>
        <taxon>Bacteria</taxon>
        <taxon>Bacillati</taxon>
        <taxon>Actinomycetota</taxon>
        <taxon>Actinomycetes</taxon>
        <taxon>Pseudonocardiales</taxon>
        <taxon>Pseudonocardiaceae</taxon>
        <taxon>Saccharomonospora</taxon>
    </lineage>
</organism>
<feature type="domain" description="DnaJ homologue subfamily C member 28 conserved" evidence="1">
    <location>
        <begin position="14"/>
        <end position="81"/>
    </location>
</feature>
<proteinExistence type="predicted"/>
<dbReference type="EMBL" id="CM001440">
    <property type="protein sequence ID" value="EHR61945.1"/>
    <property type="molecule type" value="Genomic_DNA"/>
</dbReference>
<accession>H5XKV0</accession>
<evidence type="ECO:0000313" key="2">
    <source>
        <dbReference type="EMBL" id="EHR61945.1"/>
    </source>
</evidence>
<reference evidence="2 3" key="1">
    <citation type="submission" date="2011-11" db="EMBL/GenBank/DDBJ databases">
        <title>The Noncontiguous Finished sequence of Saccharomonospora cyanea NA-134.</title>
        <authorList>
            <consortium name="US DOE Joint Genome Institute"/>
            <person name="Lucas S."/>
            <person name="Han J."/>
            <person name="Lapidus A."/>
            <person name="Cheng J.-F."/>
            <person name="Goodwin L."/>
            <person name="Pitluck S."/>
            <person name="Peters L."/>
            <person name="Ovchinnikova G."/>
            <person name="Lu M."/>
            <person name="Detter J.C."/>
            <person name="Han C."/>
            <person name="Tapia R."/>
            <person name="Land M."/>
            <person name="Hauser L."/>
            <person name="Kyrpides N."/>
            <person name="Ivanova N."/>
            <person name="Pagani I."/>
            <person name="Brambilla E.-M."/>
            <person name="Klenk H.-P."/>
            <person name="Woyke T."/>
        </authorList>
    </citation>
    <scope>NUCLEOTIDE SEQUENCE [LARGE SCALE GENOMIC DNA]</scope>
    <source>
        <strain evidence="2 3">NA-134</strain>
    </source>
</reference>
<dbReference type="Proteomes" id="UP000002791">
    <property type="component" value="Chromosome"/>
</dbReference>
<dbReference type="Pfam" id="PF09350">
    <property type="entry name" value="DJC28_CD"/>
    <property type="match status" value="1"/>
</dbReference>
<gene>
    <name evidence="2" type="ORF">SaccyDRAFT_3106</name>
</gene>
<name>H5XKV0_9PSEU</name>
<dbReference type="AlphaFoldDB" id="H5XKV0"/>
<protein>
    <recommendedName>
        <fullName evidence="1">DnaJ homologue subfamily C member 28 conserved domain-containing protein</fullName>
    </recommendedName>
</protein>
<evidence type="ECO:0000259" key="1">
    <source>
        <dbReference type="Pfam" id="PF09350"/>
    </source>
</evidence>
<dbReference type="HOGENOM" id="CLU_109304_1_0_11"/>
<dbReference type="InterPro" id="IPR018961">
    <property type="entry name" value="DnaJ_homolog_subfam-C_membr-28"/>
</dbReference>
<dbReference type="eggNOG" id="ENOG50318KY">
    <property type="taxonomic scope" value="Bacteria"/>
</dbReference>